<accession>A0A8H4EQB4</accession>
<dbReference type="OrthoDB" id="2365692at2759"/>
<name>A0A8H4EQB4_GIGMA</name>
<dbReference type="EMBL" id="WTPW01000209">
    <property type="protein sequence ID" value="KAF0534778.1"/>
    <property type="molecule type" value="Genomic_DNA"/>
</dbReference>
<protein>
    <submittedName>
        <fullName evidence="1">Uncharacterized protein</fullName>
    </submittedName>
</protein>
<proteinExistence type="predicted"/>
<reference evidence="1 2" key="1">
    <citation type="journal article" date="2019" name="Environ. Microbiol.">
        <title>At the nexus of three kingdoms: the genome of the mycorrhizal fungus Gigaspora margarita provides insights into plant, endobacterial and fungal interactions.</title>
        <authorList>
            <person name="Venice F."/>
            <person name="Ghignone S."/>
            <person name="Salvioli di Fossalunga A."/>
            <person name="Amselem J."/>
            <person name="Novero M."/>
            <person name="Xianan X."/>
            <person name="Sedzielewska Toro K."/>
            <person name="Morin E."/>
            <person name="Lipzen A."/>
            <person name="Grigoriev I.V."/>
            <person name="Henrissat B."/>
            <person name="Martin F.M."/>
            <person name="Bonfante P."/>
        </authorList>
    </citation>
    <scope>NUCLEOTIDE SEQUENCE [LARGE SCALE GENOMIC DNA]</scope>
    <source>
        <strain evidence="1 2">BEG34</strain>
    </source>
</reference>
<evidence type="ECO:0000313" key="1">
    <source>
        <dbReference type="EMBL" id="KAF0534778.1"/>
    </source>
</evidence>
<evidence type="ECO:0000313" key="2">
    <source>
        <dbReference type="Proteomes" id="UP000439903"/>
    </source>
</evidence>
<dbReference type="Proteomes" id="UP000439903">
    <property type="component" value="Unassembled WGS sequence"/>
</dbReference>
<sequence>MKENDTTTPNNPTVDDDLVENYDAEQADNNAWIPMDEMLNFTTTIHKDNLLSKSTRAEILKEQPRNAQIKYEAPHMDKRIWKLMSPQAKDTDKLLSKVAYHSSATLHPLDNTLRAIYHAKPDTNSEALQAWNCIESSLKDTRALYWITFPILMILEDSNLLKSFLQIIHHLQKGRKYLETTSTQLLKEKMLQKTL</sequence>
<gene>
    <name evidence="1" type="ORF">F8M41_009833</name>
</gene>
<keyword evidence="2" id="KW-1185">Reference proteome</keyword>
<comment type="caution">
    <text evidence="1">The sequence shown here is derived from an EMBL/GenBank/DDBJ whole genome shotgun (WGS) entry which is preliminary data.</text>
</comment>
<dbReference type="AlphaFoldDB" id="A0A8H4EQB4"/>
<organism evidence="1 2">
    <name type="scientific">Gigaspora margarita</name>
    <dbReference type="NCBI Taxonomy" id="4874"/>
    <lineage>
        <taxon>Eukaryota</taxon>
        <taxon>Fungi</taxon>
        <taxon>Fungi incertae sedis</taxon>
        <taxon>Mucoromycota</taxon>
        <taxon>Glomeromycotina</taxon>
        <taxon>Glomeromycetes</taxon>
        <taxon>Diversisporales</taxon>
        <taxon>Gigasporaceae</taxon>
        <taxon>Gigaspora</taxon>
    </lineage>
</organism>